<evidence type="ECO:0000256" key="1">
    <source>
        <dbReference type="SAM" id="MobiDB-lite"/>
    </source>
</evidence>
<dbReference type="EMBL" id="VSWD01000012">
    <property type="protein sequence ID" value="KAK3086273.1"/>
    <property type="molecule type" value="Genomic_DNA"/>
</dbReference>
<dbReference type="InterPro" id="IPR005331">
    <property type="entry name" value="Sulfotransferase"/>
</dbReference>
<feature type="region of interest" description="Disordered" evidence="1">
    <location>
        <begin position="1"/>
        <end position="35"/>
    </location>
</feature>
<keyword evidence="3" id="KW-1185">Reference proteome</keyword>
<dbReference type="GO" id="GO:0016020">
    <property type="term" value="C:membrane"/>
    <property type="evidence" value="ECO:0007669"/>
    <property type="project" value="InterPro"/>
</dbReference>
<comment type="caution">
    <text evidence="2">The sequence shown here is derived from an EMBL/GenBank/DDBJ whole genome shotgun (WGS) entry which is preliminary data.</text>
</comment>
<dbReference type="Pfam" id="PF03567">
    <property type="entry name" value="Sulfotransfer_2"/>
    <property type="match status" value="1"/>
</dbReference>
<organism evidence="2 3">
    <name type="scientific">Pinctada imbricata</name>
    <name type="common">Atlantic pearl-oyster</name>
    <name type="synonym">Pinctada martensii</name>
    <dbReference type="NCBI Taxonomy" id="66713"/>
    <lineage>
        <taxon>Eukaryota</taxon>
        <taxon>Metazoa</taxon>
        <taxon>Spiralia</taxon>
        <taxon>Lophotrochozoa</taxon>
        <taxon>Mollusca</taxon>
        <taxon>Bivalvia</taxon>
        <taxon>Autobranchia</taxon>
        <taxon>Pteriomorphia</taxon>
        <taxon>Pterioida</taxon>
        <taxon>Pterioidea</taxon>
        <taxon>Pteriidae</taxon>
        <taxon>Pinctada</taxon>
    </lineage>
</organism>
<evidence type="ECO:0000313" key="2">
    <source>
        <dbReference type="EMBL" id="KAK3086273.1"/>
    </source>
</evidence>
<protein>
    <submittedName>
        <fullName evidence="2">Uncharacterized protein</fullName>
    </submittedName>
</protein>
<gene>
    <name evidence="2" type="ORF">FSP39_016139</name>
</gene>
<sequence>MREHSKVKDQSSNIHARTDSKVKKKKTNSETDRRTYFKLEEDIKEPSHSIDVKKDTMKVPGMSKSFKSACDNIGPSKQLSGRNYTVNFVTDPKHKVMFCEIFKCASTFWKGILNDKVRKAAPTDRGCHEPLVQVHVRARAL</sequence>
<feature type="compositionally biased region" description="Basic and acidic residues" evidence="1">
    <location>
        <begin position="16"/>
        <end position="35"/>
    </location>
</feature>
<reference evidence="2" key="1">
    <citation type="submission" date="2019-08" db="EMBL/GenBank/DDBJ databases">
        <title>The improved chromosome-level genome for the pearl oyster Pinctada fucata martensii using PacBio sequencing and Hi-C.</title>
        <authorList>
            <person name="Zheng Z."/>
        </authorList>
    </citation>
    <scope>NUCLEOTIDE SEQUENCE</scope>
    <source>
        <strain evidence="2">ZZ-2019</strain>
        <tissue evidence="2">Adductor muscle</tissue>
    </source>
</reference>
<dbReference type="Proteomes" id="UP001186944">
    <property type="component" value="Unassembled WGS sequence"/>
</dbReference>
<proteinExistence type="predicted"/>
<evidence type="ECO:0000313" key="3">
    <source>
        <dbReference type="Proteomes" id="UP001186944"/>
    </source>
</evidence>
<dbReference type="AlphaFoldDB" id="A0AA88XJB2"/>
<name>A0AA88XJB2_PINIB</name>
<accession>A0AA88XJB2</accession>
<dbReference type="GO" id="GO:0008146">
    <property type="term" value="F:sulfotransferase activity"/>
    <property type="evidence" value="ECO:0007669"/>
    <property type="project" value="InterPro"/>
</dbReference>